<reference evidence="2" key="1">
    <citation type="submission" date="2020-05" db="EMBL/GenBank/DDBJ databases">
        <title>Phylogenomic resolution of chytrid fungi.</title>
        <authorList>
            <person name="Stajich J.E."/>
            <person name="Amses K."/>
            <person name="Simmons R."/>
            <person name="Seto K."/>
            <person name="Myers J."/>
            <person name="Bonds A."/>
            <person name="Quandt C.A."/>
            <person name="Barry K."/>
            <person name="Liu P."/>
            <person name="Grigoriev I."/>
            <person name="Longcore J.E."/>
            <person name="James T.Y."/>
        </authorList>
    </citation>
    <scope>NUCLEOTIDE SEQUENCE</scope>
    <source>
        <strain evidence="2">JEL0379</strain>
    </source>
</reference>
<evidence type="ECO:0000313" key="3">
    <source>
        <dbReference type="Proteomes" id="UP001212152"/>
    </source>
</evidence>
<evidence type="ECO:0000313" key="2">
    <source>
        <dbReference type="EMBL" id="KAJ3169985.1"/>
    </source>
</evidence>
<name>A0AAD5XLS5_9FUNG</name>
<organism evidence="2 3">
    <name type="scientific">Geranomyces variabilis</name>
    <dbReference type="NCBI Taxonomy" id="109894"/>
    <lineage>
        <taxon>Eukaryota</taxon>
        <taxon>Fungi</taxon>
        <taxon>Fungi incertae sedis</taxon>
        <taxon>Chytridiomycota</taxon>
        <taxon>Chytridiomycota incertae sedis</taxon>
        <taxon>Chytridiomycetes</taxon>
        <taxon>Spizellomycetales</taxon>
        <taxon>Powellomycetaceae</taxon>
        <taxon>Geranomyces</taxon>
    </lineage>
</organism>
<gene>
    <name evidence="2" type="ORF">HDU87_000507</name>
</gene>
<proteinExistence type="predicted"/>
<dbReference type="AlphaFoldDB" id="A0AAD5XLS5"/>
<accession>A0AAD5XLS5</accession>
<comment type="caution">
    <text evidence="2">The sequence shown here is derived from an EMBL/GenBank/DDBJ whole genome shotgun (WGS) entry which is preliminary data.</text>
</comment>
<protein>
    <submittedName>
        <fullName evidence="2">Uncharacterized protein</fullName>
    </submittedName>
</protein>
<dbReference type="EMBL" id="JADGJQ010000102">
    <property type="protein sequence ID" value="KAJ3169985.1"/>
    <property type="molecule type" value="Genomic_DNA"/>
</dbReference>
<evidence type="ECO:0000256" key="1">
    <source>
        <dbReference type="SAM" id="MobiDB-lite"/>
    </source>
</evidence>
<dbReference type="Proteomes" id="UP001212152">
    <property type="component" value="Unassembled WGS sequence"/>
</dbReference>
<sequence length="100" mass="10587">MSILTPVERPFIKPVSNAVFKFAVSIKLCPTLTSQLPTTRHDAASYSAAAPAQPPTPADADAERRRALALRALDVRLSEPVAAPVSVPIPPPVVVNDPPK</sequence>
<keyword evidence="3" id="KW-1185">Reference proteome</keyword>
<feature type="region of interest" description="Disordered" evidence="1">
    <location>
        <begin position="42"/>
        <end position="62"/>
    </location>
</feature>